<feature type="transmembrane region" description="Helical" evidence="10">
    <location>
        <begin position="446"/>
        <end position="464"/>
    </location>
</feature>
<proteinExistence type="inferred from homology"/>
<keyword evidence="5 10" id="KW-0812">Transmembrane</keyword>
<protein>
    <submittedName>
        <fullName evidence="11">L-lysine transport protein</fullName>
    </submittedName>
</protein>
<name>A0A8B4H9I4_9CORY</name>
<feature type="transmembrane region" description="Helical" evidence="10">
    <location>
        <begin position="218"/>
        <end position="239"/>
    </location>
</feature>
<evidence type="ECO:0000256" key="1">
    <source>
        <dbReference type="ARBA" id="ARBA00004651"/>
    </source>
</evidence>
<feature type="transmembrane region" description="Helical" evidence="10">
    <location>
        <begin position="103"/>
        <end position="125"/>
    </location>
</feature>
<evidence type="ECO:0000313" key="11">
    <source>
        <dbReference type="EMBL" id="SPW33053.1"/>
    </source>
</evidence>
<dbReference type="InterPro" id="IPR050367">
    <property type="entry name" value="APC_superfamily"/>
</dbReference>
<keyword evidence="4" id="KW-1003">Cell membrane</keyword>
<dbReference type="GeneID" id="84575114"/>
<evidence type="ECO:0000256" key="4">
    <source>
        <dbReference type="ARBA" id="ARBA00022475"/>
    </source>
</evidence>
<feature type="transmembrane region" description="Helical" evidence="10">
    <location>
        <begin position="294"/>
        <end position="318"/>
    </location>
</feature>
<evidence type="ECO:0000256" key="3">
    <source>
        <dbReference type="ARBA" id="ARBA00022448"/>
    </source>
</evidence>
<feature type="transmembrane region" description="Helical" evidence="10">
    <location>
        <begin position="476"/>
        <end position="496"/>
    </location>
</feature>
<feature type="transmembrane region" description="Helical" evidence="10">
    <location>
        <begin position="28"/>
        <end position="47"/>
    </location>
</feature>
<comment type="caution">
    <text evidence="11">The sequence shown here is derived from an EMBL/GenBank/DDBJ whole genome shotgun (WGS) entry which is preliminary data.</text>
</comment>
<dbReference type="Gene3D" id="1.20.1740.10">
    <property type="entry name" value="Amino acid/polyamine transporter I"/>
    <property type="match status" value="1"/>
</dbReference>
<keyword evidence="7 10" id="KW-1133">Transmembrane helix</keyword>
<feature type="transmembrane region" description="Helical" evidence="10">
    <location>
        <begin position="421"/>
        <end position="440"/>
    </location>
</feature>
<comment type="subcellular location">
    <subcellularLocation>
        <location evidence="1">Cell membrane</location>
        <topology evidence="1">Multi-pass membrane protein</topology>
    </subcellularLocation>
</comment>
<dbReference type="GO" id="GO:0005886">
    <property type="term" value="C:plasma membrane"/>
    <property type="evidence" value="ECO:0007669"/>
    <property type="project" value="UniProtKB-SubCell"/>
</dbReference>
<dbReference type="GO" id="GO:0006865">
    <property type="term" value="P:amino acid transport"/>
    <property type="evidence" value="ECO:0007669"/>
    <property type="project" value="UniProtKB-KW"/>
</dbReference>
<evidence type="ECO:0000256" key="2">
    <source>
        <dbReference type="ARBA" id="ARBA00008220"/>
    </source>
</evidence>
<feature type="transmembrane region" description="Helical" evidence="10">
    <location>
        <begin position="339"/>
        <end position="367"/>
    </location>
</feature>
<dbReference type="Pfam" id="PF13520">
    <property type="entry name" value="AA_permease_2"/>
    <property type="match status" value="1"/>
</dbReference>
<accession>A0A8B4H9I4</accession>
<dbReference type="EMBL" id="UARK01000033">
    <property type="protein sequence ID" value="SPW33053.1"/>
    <property type="molecule type" value="Genomic_DNA"/>
</dbReference>
<evidence type="ECO:0000256" key="9">
    <source>
        <dbReference type="SAM" id="MobiDB-lite"/>
    </source>
</evidence>
<feature type="transmembrane region" description="Helical" evidence="10">
    <location>
        <begin position="251"/>
        <end position="274"/>
    </location>
</feature>
<organism evidence="11 12">
    <name type="scientific">Corynebacterium matruchotii</name>
    <dbReference type="NCBI Taxonomy" id="43768"/>
    <lineage>
        <taxon>Bacteria</taxon>
        <taxon>Bacillati</taxon>
        <taxon>Actinomycetota</taxon>
        <taxon>Actinomycetes</taxon>
        <taxon>Mycobacteriales</taxon>
        <taxon>Corynebacteriaceae</taxon>
        <taxon>Corynebacterium</taxon>
    </lineage>
</organism>
<dbReference type="PANTHER" id="PTHR42770">
    <property type="entry name" value="AMINO ACID TRANSPORTER-RELATED"/>
    <property type="match status" value="1"/>
</dbReference>
<evidence type="ECO:0000313" key="12">
    <source>
        <dbReference type="Proteomes" id="UP000249886"/>
    </source>
</evidence>
<dbReference type="RefSeq" id="WP_005527350.1">
    <property type="nucleotide sequence ID" value="NZ_CAUVSC010000022.1"/>
</dbReference>
<evidence type="ECO:0000256" key="7">
    <source>
        <dbReference type="ARBA" id="ARBA00022989"/>
    </source>
</evidence>
<feature type="transmembrane region" description="Helical" evidence="10">
    <location>
        <begin position="379"/>
        <end position="400"/>
    </location>
</feature>
<dbReference type="NCBIfam" id="TIGR00905">
    <property type="entry name" value="2A0302"/>
    <property type="match status" value="1"/>
</dbReference>
<sequence>MTANSTPPPPTADSTDSAGAQRQHTVRVWTLVGIIIGSTIGSGIFALPQNIASAAGPGAMFIGWFIAGVGMLSIAFVFQILAYRKPHLDSGVYAYVRAGLGDYIGFIAGFGYWLGSIIAQVGYATLFFSTLGHYLPIFDTEQHRWAQALAVSALTWIIFGVLTRGIKQAKIMNAITTVAKLVPILAFVVLVAFLGFNIDTFTMDFWGESSGLSVMEQVQGIMLFTVWAFIGIEGASVYSKQAQTRSDVGRATVLGFTTVLLLLVTVSTLSYGVLSQEELAALPDNSLAAVLEAVVGPWGGALISVGLCLSMLGAYVSWQMLCAEPLVMMAFDGLLPRRIGVINAAGSPWMAQLICTVLIQVWIVVFYVNETAYTSMVQLATMLYLSPYIFSALYLILLVVRGRGFNTAELDDGVPQDKANNRRHLIIGLIAFVYSLWLVYAADPKYVLLGALATFPSIIPYVWYRHHLGRRIFTMYEWGVVVVILVGAIIAAWGLASGTITL</sequence>
<feature type="transmembrane region" description="Helical" evidence="10">
    <location>
        <begin position="145"/>
        <end position="166"/>
    </location>
</feature>
<keyword evidence="6" id="KW-0029">Amino-acid transport</keyword>
<keyword evidence="3" id="KW-0813">Transport</keyword>
<feature type="transmembrane region" description="Helical" evidence="10">
    <location>
        <begin position="178"/>
        <end position="198"/>
    </location>
</feature>
<evidence type="ECO:0000256" key="5">
    <source>
        <dbReference type="ARBA" id="ARBA00022692"/>
    </source>
</evidence>
<dbReference type="GO" id="GO:0022857">
    <property type="term" value="F:transmembrane transporter activity"/>
    <property type="evidence" value="ECO:0007669"/>
    <property type="project" value="InterPro"/>
</dbReference>
<gene>
    <name evidence="11" type="primary">lysI</name>
    <name evidence="11" type="ORF">NCTC10254_02276</name>
</gene>
<comment type="similarity">
    <text evidence="2">Belongs to the amino acid-polyamine-organocation (APC) superfamily. Basic amino acid/polyamine antiporter (APA) (TC 2.A.3.2) family.</text>
</comment>
<feature type="region of interest" description="Disordered" evidence="9">
    <location>
        <begin position="1"/>
        <end position="21"/>
    </location>
</feature>
<dbReference type="Proteomes" id="UP000249886">
    <property type="component" value="Unassembled WGS sequence"/>
</dbReference>
<evidence type="ECO:0000256" key="6">
    <source>
        <dbReference type="ARBA" id="ARBA00022970"/>
    </source>
</evidence>
<evidence type="ECO:0000256" key="10">
    <source>
        <dbReference type="SAM" id="Phobius"/>
    </source>
</evidence>
<dbReference type="InterPro" id="IPR002293">
    <property type="entry name" value="AA/rel_permease1"/>
</dbReference>
<evidence type="ECO:0000256" key="8">
    <source>
        <dbReference type="ARBA" id="ARBA00023136"/>
    </source>
</evidence>
<feature type="transmembrane region" description="Helical" evidence="10">
    <location>
        <begin position="59"/>
        <end position="82"/>
    </location>
</feature>
<keyword evidence="8 10" id="KW-0472">Membrane</keyword>
<dbReference type="InterPro" id="IPR004754">
    <property type="entry name" value="Amino_acid_antiprt"/>
</dbReference>
<dbReference type="AlphaFoldDB" id="A0A8B4H9I4"/>
<feature type="compositionally biased region" description="Pro residues" evidence="9">
    <location>
        <begin position="1"/>
        <end position="11"/>
    </location>
</feature>
<dbReference type="PANTHER" id="PTHR42770:SF4">
    <property type="entry name" value="ARGININE_ORNITHINE ANTIPORTER-RELATED"/>
    <property type="match status" value="1"/>
</dbReference>
<reference evidence="11 12" key="1">
    <citation type="submission" date="2018-06" db="EMBL/GenBank/DDBJ databases">
        <authorList>
            <consortium name="Pathogen Informatics"/>
            <person name="Doyle S."/>
        </authorList>
    </citation>
    <scope>NUCLEOTIDE SEQUENCE [LARGE SCALE GENOMIC DNA]</scope>
    <source>
        <strain evidence="11 12">NCTC10254</strain>
    </source>
</reference>